<evidence type="ECO:0000256" key="2">
    <source>
        <dbReference type="ARBA" id="ARBA00023002"/>
    </source>
</evidence>
<evidence type="ECO:0000313" key="4">
    <source>
        <dbReference type="EMBL" id="CAG2158652.1"/>
    </source>
</evidence>
<dbReference type="Pfam" id="PF00724">
    <property type="entry name" value="Oxidored_FMN"/>
    <property type="match status" value="1"/>
</dbReference>
<dbReference type="InterPro" id="IPR051799">
    <property type="entry name" value="NADH_flavin_oxidoreductase"/>
</dbReference>
<dbReference type="InterPro" id="IPR013785">
    <property type="entry name" value="Aldolase_TIM"/>
</dbReference>
<evidence type="ECO:0000313" key="5">
    <source>
        <dbReference type="Proteomes" id="UP000672657"/>
    </source>
</evidence>
<dbReference type="PANTHER" id="PTHR43656:SF2">
    <property type="entry name" value="BINDING OXIDOREDUCTASE, PUTATIVE (AFU_ORTHOLOGUE AFUA_2G08260)-RELATED"/>
    <property type="match status" value="1"/>
</dbReference>
<proteinExistence type="predicted"/>
<gene>
    <name evidence="4" type="ORF">LMG26411_06101</name>
</gene>
<sequence>MEAPQSAGAAAFAPVRIGPLTLRNRFIKAGANEGMTPEGLPTQALVKHHSDLAAGGVGMTTVAYAAVADDGLTFAHQLSMRAEQVQHLRVLTDAVHREGAAACLQITHAGSFTTMRHGGSRAPGSASSGLNAFGMMHGVYFQRAMSQADMSRRAVQFAQAARLAREAGFDAVEIHMGHGYLLNQFLSPLSNRRRDMFGGSVENRTRFPAMVLRQVKDAVGADMAVCCKLSVTDGVPGGNDAADSAITARLLEAEGADLLTLSGGRNVESPWALFGSPMPTAQMKAAAPNAMARFGITMLEKRTPRDLAFRELYFLEASRVVRQAVRMPLAYIGGVKSLDNVDALLGEGFDCIALARALIHDPALVEHWRTGVVTRSACDSCNGCVAKIYDPAGVCCVHGPANDPALTGIPAALKPVQVVKSVTAHTEPSLMGR</sequence>
<dbReference type="GO" id="GO:0016491">
    <property type="term" value="F:oxidoreductase activity"/>
    <property type="evidence" value="ECO:0007669"/>
    <property type="project" value="UniProtKB-KW"/>
</dbReference>
<name>A0ABN7QAE1_9BURK</name>
<dbReference type="PANTHER" id="PTHR43656">
    <property type="entry name" value="BINDING OXIDOREDUCTASE, PUTATIVE (AFU_ORTHOLOGUE AFUA_2G08260)-RELATED"/>
    <property type="match status" value="1"/>
</dbReference>
<keyword evidence="1" id="KW-0285">Flavoprotein</keyword>
<organism evidence="4 5">
    <name type="scientific">Cupriavidus numazuensis</name>
    <dbReference type="NCBI Taxonomy" id="221992"/>
    <lineage>
        <taxon>Bacteria</taxon>
        <taxon>Pseudomonadati</taxon>
        <taxon>Pseudomonadota</taxon>
        <taxon>Betaproteobacteria</taxon>
        <taxon>Burkholderiales</taxon>
        <taxon>Burkholderiaceae</taxon>
        <taxon>Cupriavidus</taxon>
    </lineage>
</organism>
<keyword evidence="5" id="KW-1185">Reference proteome</keyword>
<dbReference type="EMBL" id="CAJPVI010000048">
    <property type="protein sequence ID" value="CAG2158652.1"/>
    <property type="molecule type" value="Genomic_DNA"/>
</dbReference>
<dbReference type="EC" id="1.-.-.-" evidence="4"/>
<comment type="caution">
    <text evidence="4">The sequence shown here is derived from an EMBL/GenBank/DDBJ whole genome shotgun (WGS) entry which is preliminary data.</text>
</comment>
<dbReference type="CDD" id="cd02803">
    <property type="entry name" value="OYE_like_FMN_family"/>
    <property type="match status" value="1"/>
</dbReference>
<accession>A0ABN7QAE1</accession>
<keyword evidence="2 4" id="KW-0560">Oxidoreductase</keyword>
<evidence type="ECO:0000259" key="3">
    <source>
        <dbReference type="Pfam" id="PF00724"/>
    </source>
</evidence>
<dbReference type="Gene3D" id="3.20.20.70">
    <property type="entry name" value="Aldolase class I"/>
    <property type="match status" value="1"/>
</dbReference>
<evidence type="ECO:0000256" key="1">
    <source>
        <dbReference type="ARBA" id="ARBA00022630"/>
    </source>
</evidence>
<dbReference type="Proteomes" id="UP000672657">
    <property type="component" value="Unassembled WGS sequence"/>
</dbReference>
<dbReference type="SUPFAM" id="SSF51395">
    <property type="entry name" value="FMN-linked oxidoreductases"/>
    <property type="match status" value="1"/>
</dbReference>
<reference evidence="4 5" key="1">
    <citation type="submission" date="2021-03" db="EMBL/GenBank/DDBJ databases">
        <authorList>
            <person name="Peeters C."/>
        </authorList>
    </citation>
    <scope>NUCLEOTIDE SEQUENCE [LARGE SCALE GENOMIC DNA]</scope>
    <source>
        <strain evidence="4 5">LMG 26411</strain>
    </source>
</reference>
<feature type="domain" description="NADH:flavin oxidoreductase/NADH oxidase N-terminal" evidence="3">
    <location>
        <begin position="12"/>
        <end position="260"/>
    </location>
</feature>
<protein>
    <submittedName>
        <fullName evidence="4">NADH oxidase</fullName>
        <ecNumber evidence="4">1.-.-.-</ecNumber>
    </submittedName>
</protein>
<dbReference type="InterPro" id="IPR001155">
    <property type="entry name" value="OxRdtase_FMN_N"/>
</dbReference>